<name>A0A1D8GKA8_9FIRM</name>
<keyword evidence="10" id="KW-1185">Reference proteome</keyword>
<evidence type="ECO:0000256" key="1">
    <source>
        <dbReference type="ARBA" id="ARBA00022448"/>
    </source>
</evidence>
<evidence type="ECO:0000259" key="8">
    <source>
        <dbReference type="PROSITE" id="PS51379"/>
    </source>
</evidence>
<dbReference type="Pfam" id="PF13375">
    <property type="entry name" value="RnfC_N"/>
    <property type="match status" value="1"/>
</dbReference>
<protein>
    <submittedName>
        <fullName evidence="9">NADH dehydrogenase</fullName>
    </submittedName>
</protein>
<gene>
    <name evidence="9" type="ORF">Gferi_18350</name>
</gene>
<keyword evidence="6" id="KW-0408">Iron</keyword>
<keyword evidence="7" id="KW-0411">Iron-sulfur</keyword>
<dbReference type="PANTHER" id="PTHR43034:SF2">
    <property type="entry name" value="ION-TRANSLOCATING OXIDOREDUCTASE COMPLEX SUBUNIT C"/>
    <property type="match status" value="1"/>
</dbReference>
<evidence type="ECO:0000313" key="10">
    <source>
        <dbReference type="Proteomes" id="UP000095743"/>
    </source>
</evidence>
<dbReference type="InterPro" id="IPR037225">
    <property type="entry name" value="Nuo51_FMN-bd_sf"/>
</dbReference>
<dbReference type="SUPFAM" id="SSF46548">
    <property type="entry name" value="alpha-helical ferredoxin"/>
    <property type="match status" value="1"/>
</dbReference>
<evidence type="ECO:0000256" key="7">
    <source>
        <dbReference type="ARBA" id="ARBA00023014"/>
    </source>
</evidence>
<keyword evidence="2" id="KW-0004">4Fe-4S</keyword>
<dbReference type="GO" id="GO:0009055">
    <property type="term" value="F:electron transfer activity"/>
    <property type="evidence" value="ECO:0007669"/>
    <property type="project" value="InterPro"/>
</dbReference>
<dbReference type="InterPro" id="IPR009051">
    <property type="entry name" value="Helical_ferredxn"/>
</dbReference>
<dbReference type="Pfam" id="PF10531">
    <property type="entry name" value="SLBB"/>
    <property type="match status" value="1"/>
</dbReference>
<dbReference type="InterPro" id="IPR017054">
    <property type="entry name" value="PduS"/>
</dbReference>
<dbReference type="OrthoDB" id="9767754at2"/>
<dbReference type="GO" id="GO:0016020">
    <property type="term" value="C:membrane"/>
    <property type="evidence" value="ECO:0007669"/>
    <property type="project" value="InterPro"/>
</dbReference>
<dbReference type="Gene3D" id="1.10.1060.10">
    <property type="entry name" value="Alpha-helical ferredoxin"/>
    <property type="match status" value="1"/>
</dbReference>
<dbReference type="PIRSF" id="PIRSF036408">
    <property type="entry name" value="PduS_prd"/>
    <property type="match status" value="1"/>
</dbReference>
<dbReference type="Gene3D" id="3.40.50.11540">
    <property type="entry name" value="NADH-ubiquinone oxidoreductase 51kDa subunit"/>
    <property type="match status" value="1"/>
</dbReference>
<dbReference type="SUPFAM" id="SSF142019">
    <property type="entry name" value="Nqo1 FMN-binding domain-like"/>
    <property type="match status" value="1"/>
</dbReference>
<dbReference type="SUPFAM" id="SSF142984">
    <property type="entry name" value="Nqo1 middle domain-like"/>
    <property type="match status" value="1"/>
</dbReference>
<reference evidence="9 10" key="1">
    <citation type="submission" date="2016-09" db="EMBL/GenBank/DDBJ databases">
        <title>Genomic analysis reveals versatility of anaerobic energy metabolism of Geosporobacter ferrireducens IRF9 of phylum Firmicutes.</title>
        <authorList>
            <person name="Kim S.-J."/>
        </authorList>
    </citation>
    <scope>NUCLEOTIDE SEQUENCE [LARGE SCALE GENOMIC DNA]</scope>
    <source>
        <strain evidence="9 10">IRF9</strain>
    </source>
</reference>
<dbReference type="PROSITE" id="PS00198">
    <property type="entry name" value="4FE4S_FER_1"/>
    <property type="match status" value="1"/>
</dbReference>
<dbReference type="PROSITE" id="PS51379">
    <property type="entry name" value="4FE4S_FER_2"/>
    <property type="match status" value="1"/>
</dbReference>
<dbReference type="InterPro" id="IPR017896">
    <property type="entry name" value="4Fe4S_Fe-S-bd"/>
</dbReference>
<keyword evidence="4" id="KW-0677">Repeat</keyword>
<dbReference type="InterPro" id="IPR010208">
    <property type="entry name" value="Ion_transpt_RnfC/RsxC"/>
</dbReference>
<proteinExistence type="predicted"/>
<keyword evidence="5" id="KW-0249">Electron transport</keyword>
<dbReference type="STRING" id="1424294.Gferi_18350"/>
<organism evidence="9 10">
    <name type="scientific">Geosporobacter ferrireducens</name>
    <dbReference type="NCBI Taxonomy" id="1424294"/>
    <lineage>
        <taxon>Bacteria</taxon>
        <taxon>Bacillati</taxon>
        <taxon>Bacillota</taxon>
        <taxon>Clostridia</taxon>
        <taxon>Peptostreptococcales</taxon>
        <taxon>Thermotaleaceae</taxon>
        <taxon>Geosporobacter</taxon>
    </lineage>
</organism>
<dbReference type="Pfam" id="PF01512">
    <property type="entry name" value="Complex1_51K"/>
    <property type="match status" value="1"/>
</dbReference>
<keyword evidence="3" id="KW-0479">Metal-binding</keyword>
<sequence>MDKDLVSIAREAGIVGAGGAGFPTHVKINAKVEYILVNGAECEPLLRVDQQLLAAKTDEILKALNLLVQSTSAQKGIIALKGKYKDAVKQLEASVNAYEKLEVFTLDNFYPAGDEQVTVYEVFKRIVPEGGIPLDVGVIVINVETLLNLYHALSEKPVVEKYLTVTGAVKSPKTIKIPIGISIKEAIALAGGATVDTFKVIDGGPMMGKVIKDIHGPITKTTKGLIVLPEEHPLLKAKSRDVQSMLRNARTACMHCSLCTEVCPRNLLGHTLNPDRLMRLASYNSTCSTETKASEAFLCCECGLCEYACVMDLQPWKLNSFLKGELGKAGVKNPNHKRPEKTHPFREYKKFPVKKLVSRLGLQHYDVEAPLDEAVKIEPVFVNILLRQHIGAPSTPVVNKGDSVTKGQLIADVVDGKLGAKIHASINGVVESLDTDKIVIRQV</sequence>
<dbReference type="Pfam" id="PF13534">
    <property type="entry name" value="Fer4_17"/>
    <property type="match status" value="1"/>
</dbReference>
<dbReference type="KEGG" id="gfe:Gferi_18350"/>
<dbReference type="EMBL" id="CP017269">
    <property type="protein sequence ID" value="AOT71341.1"/>
    <property type="molecule type" value="Genomic_DNA"/>
</dbReference>
<evidence type="ECO:0000256" key="6">
    <source>
        <dbReference type="ARBA" id="ARBA00023004"/>
    </source>
</evidence>
<keyword evidence="1" id="KW-0813">Transport</keyword>
<feature type="domain" description="4Fe-4S ferredoxin-type" evidence="8">
    <location>
        <begin position="243"/>
        <end position="275"/>
    </location>
</feature>
<dbReference type="GO" id="GO:0046872">
    <property type="term" value="F:metal ion binding"/>
    <property type="evidence" value="ECO:0007669"/>
    <property type="project" value="UniProtKB-KW"/>
</dbReference>
<evidence type="ECO:0000256" key="5">
    <source>
        <dbReference type="ARBA" id="ARBA00022982"/>
    </source>
</evidence>
<evidence type="ECO:0000256" key="4">
    <source>
        <dbReference type="ARBA" id="ARBA00022737"/>
    </source>
</evidence>
<dbReference type="GO" id="GO:0051539">
    <property type="term" value="F:4 iron, 4 sulfur cluster binding"/>
    <property type="evidence" value="ECO:0007669"/>
    <property type="project" value="UniProtKB-KW"/>
</dbReference>
<dbReference type="InterPro" id="IPR026902">
    <property type="entry name" value="RnfC_N"/>
</dbReference>
<dbReference type="PANTHER" id="PTHR43034">
    <property type="entry name" value="ION-TRANSLOCATING OXIDOREDUCTASE COMPLEX SUBUNIT C"/>
    <property type="match status" value="1"/>
</dbReference>
<evidence type="ECO:0000313" key="9">
    <source>
        <dbReference type="EMBL" id="AOT71341.1"/>
    </source>
</evidence>
<evidence type="ECO:0000256" key="3">
    <source>
        <dbReference type="ARBA" id="ARBA00022723"/>
    </source>
</evidence>
<dbReference type="InterPro" id="IPR019554">
    <property type="entry name" value="Soluble_ligand-bd"/>
</dbReference>
<dbReference type="InterPro" id="IPR011538">
    <property type="entry name" value="Nuo51_FMN-bd"/>
</dbReference>
<accession>A0A1D8GKA8</accession>
<dbReference type="InterPro" id="IPR017900">
    <property type="entry name" value="4Fe4S_Fe_S_CS"/>
</dbReference>
<dbReference type="Proteomes" id="UP000095743">
    <property type="component" value="Chromosome"/>
</dbReference>
<dbReference type="RefSeq" id="WP_069979057.1">
    <property type="nucleotide sequence ID" value="NZ_CP017269.1"/>
</dbReference>
<evidence type="ECO:0000256" key="2">
    <source>
        <dbReference type="ARBA" id="ARBA00022485"/>
    </source>
</evidence>
<dbReference type="AlphaFoldDB" id="A0A1D8GKA8"/>